<dbReference type="EMBL" id="GGEC01071985">
    <property type="protein sequence ID" value="MBX52469.1"/>
    <property type="molecule type" value="Transcribed_RNA"/>
</dbReference>
<protein>
    <submittedName>
        <fullName evidence="1">Uncharacterized protein</fullName>
    </submittedName>
</protein>
<evidence type="ECO:0000313" key="1">
    <source>
        <dbReference type="EMBL" id="MBX52469.1"/>
    </source>
</evidence>
<proteinExistence type="predicted"/>
<sequence>MLLNGWVELEWSFLLLNLLLRFHFVSFWRERHN</sequence>
<dbReference type="AlphaFoldDB" id="A0A2P2PCS0"/>
<organism evidence="1">
    <name type="scientific">Rhizophora mucronata</name>
    <name type="common">Asiatic mangrove</name>
    <dbReference type="NCBI Taxonomy" id="61149"/>
    <lineage>
        <taxon>Eukaryota</taxon>
        <taxon>Viridiplantae</taxon>
        <taxon>Streptophyta</taxon>
        <taxon>Embryophyta</taxon>
        <taxon>Tracheophyta</taxon>
        <taxon>Spermatophyta</taxon>
        <taxon>Magnoliopsida</taxon>
        <taxon>eudicotyledons</taxon>
        <taxon>Gunneridae</taxon>
        <taxon>Pentapetalae</taxon>
        <taxon>rosids</taxon>
        <taxon>fabids</taxon>
        <taxon>Malpighiales</taxon>
        <taxon>Rhizophoraceae</taxon>
        <taxon>Rhizophora</taxon>
    </lineage>
</organism>
<reference evidence="1" key="1">
    <citation type="submission" date="2018-02" db="EMBL/GenBank/DDBJ databases">
        <title>Rhizophora mucronata_Transcriptome.</title>
        <authorList>
            <person name="Meera S.P."/>
            <person name="Sreeshan A."/>
            <person name="Augustine A."/>
        </authorList>
    </citation>
    <scope>NUCLEOTIDE SEQUENCE</scope>
    <source>
        <tissue evidence="1">Leaf</tissue>
    </source>
</reference>
<accession>A0A2P2PCS0</accession>
<name>A0A2P2PCS0_RHIMU</name>